<reference evidence="4" key="1">
    <citation type="submission" date="2015-02" db="EMBL/GenBank/DDBJ databases">
        <title>A novel member of the family Ruminococcaceae isolated from human feces.</title>
        <authorList>
            <person name="Shkoporov A.N."/>
            <person name="Chaplin A.V."/>
            <person name="Motuzova O.V."/>
            <person name="Kafarskaia L.I."/>
            <person name="Khokhlova E.V."/>
            <person name="Efimov B.A."/>
        </authorList>
    </citation>
    <scope>NUCLEOTIDE SEQUENCE [LARGE SCALE GENOMIC DNA]</scope>
    <source>
        <strain evidence="4">585-1</strain>
    </source>
</reference>
<dbReference type="CDD" id="cd12797">
    <property type="entry name" value="M23_peptidase"/>
    <property type="match status" value="1"/>
</dbReference>
<dbReference type="InterPro" id="IPR050570">
    <property type="entry name" value="Cell_wall_metabolism_enzyme"/>
</dbReference>
<keyword evidence="2" id="KW-1133">Transmembrane helix</keyword>
<gene>
    <name evidence="4" type="ORF">TQ39_04155</name>
</gene>
<dbReference type="Pfam" id="PF01551">
    <property type="entry name" value="Peptidase_M23"/>
    <property type="match status" value="1"/>
</dbReference>
<accession>A0A0D8J196</accession>
<keyword evidence="5" id="KW-1185">Reference proteome</keyword>
<feature type="region of interest" description="Disordered" evidence="1">
    <location>
        <begin position="45"/>
        <end position="120"/>
    </location>
</feature>
<dbReference type="GeneID" id="42855825"/>
<proteinExistence type="predicted"/>
<evidence type="ECO:0000313" key="4">
    <source>
        <dbReference type="EMBL" id="KJF40730.1"/>
    </source>
</evidence>
<feature type="transmembrane region" description="Helical" evidence="2">
    <location>
        <begin position="15"/>
        <end position="35"/>
    </location>
</feature>
<dbReference type="RefSeq" id="WP_050004669.1">
    <property type="nucleotide sequence ID" value="NZ_CAUBPW010000078.1"/>
</dbReference>
<sequence>MKNNQESKSFWKGKGFYLALTLVIAGAATASFLAINSMMDKLGADPAPQIQGEEDIPWQEEQHTPVEEKQEDVPVAPTSPSSSSKPQSTASSAPSSSPASSAPAAPASSQPVQTPSFASPRAGAALQAFSGDELVFNDTMKDWRTHNGMDLAGAAGDAVTAPTGAVVARAYEDPQWGGVVELNAGKLTVRVCGLADIAVKEGDTVAVGDALGTVGELPAESAMETHVHLEFLEDGAYVDPAEYFAPVE</sequence>
<dbReference type="Proteomes" id="UP000032483">
    <property type="component" value="Unassembled WGS sequence"/>
</dbReference>
<evidence type="ECO:0000313" key="5">
    <source>
        <dbReference type="Proteomes" id="UP000032483"/>
    </source>
</evidence>
<dbReference type="PANTHER" id="PTHR21666:SF270">
    <property type="entry name" value="MUREIN HYDROLASE ACTIVATOR ENVC"/>
    <property type="match status" value="1"/>
</dbReference>
<dbReference type="SUPFAM" id="SSF51261">
    <property type="entry name" value="Duplicated hybrid motif"/>
    <property type="match status" value="1"/>
</dbReference>
<evidence type="ECO:0000256" key="1">
    <source>
        <dbReference type="SAM" id="MobiDB-lite"/>
    </source>
</evidence>
<evidence type="ECO:0000256" key="2">
    <source>
        <dbReference type="SAM" id="Phobius"/>
    </source>
</evidence>
<name>A0A0D8J196_9FIRM</name>
<organism evidence="4 5">
    <name type="scientific">Ruthenibacterium lactatiformans</name>
    <dbReference type="NCBI Taxonomy" id="1550024"/>
    <lineage>
        <taxon>Bacteria</taxon>
        <taxon>Bacillati</taxon>
        <taxon>Bacillota</taxon>
        <taxon>Clostridia</taxon>
        <taxon>Eubacteriales</taxon>
        <taxon>Oscillospiraceae</taxon>
        <taxon>Ruthenibacterium</taxon>
    </lineage>
</organism>
<dbReference type="EMBL" id="JXXK01000004">
    <property type="protein sequence ID" value="KJF40730.1"/>
    <property type="molecule type" value="Genomic_DNA"/>
</dbReference>
<keyword evidence="2" id="KW-0812">Transmembrane</keyword>
<feature type="compositionally biased region" description="Low complexity" evidence="1">
    <location>
        <begin position="73"/>
        <end position="116"/>
    </location>
</feature>
<dbReference type="GO" id="GO:0004222">
    <property type="term" value="F:metalloendopeptidase activity"/>
    <property type="evidence" value="ECO:0007669"/>
    <property type="project" value="TreeGrafter"/>
</dbReference>
<comment type="caution">
    <text evidence="4">The sequence shown here is derived from an EMBL/GenBank/DDBJ whole genome shotgun (WGS) entry which is preliminary data.</text>
</comment>
<dbReference type="AlphaFoldDB" id="A0A0D8J196"/>
<dbReference type="InterPro" id="IPR011055">
    <property type="entry name" value="Dup_hybrid_motif"/>
</dbReference>
<protein>
    <recommendedName>
        <fullName evidence="3">M23ase beta-sheet core domain-containing protein</fullName>
    </recommendedName>
</protein>
<feature type="domain" description="M23ase beta-sheet core" evidence="3">
    <location>
        <begin position="145"/>
        <end position="240"/>
    </location>
</feature>
<evidence type="ECO:0000259" key="3">
    <source>
        <dbReference type="Pfam" id="PF01551"/>
    </source>
</evidence>
<dbReference type="PANTHER" id="PTHR21666">
    <property type="entry name" value="PEPTIDASE-RELATED"/>
    <property type="match status" value="1"/>
</dbReference>
<dbReference type="Gene3D" id="2.70.70.10">
    <property type="entry name" value="Glucose Permease (Domain IIA)"/>
    <property type="match status" value="1"/>
</dbReference>
<feature type="compositionally biased region" description="Basic and acidic residues" evidence="1">
    <location>
        <begin position="60"/>
        <end position="72"/>
    </location>
</feature>
<dbReference type="InterPro" id="IPR016047">
    <property type="entry name" value="M23ase_b-sheet_dom"/>
</dbReference>
<keyword evidence="2" id="KW-0472">Membrane</keyword>